<dbReference type="KEGG" id="mri:Mal4_35300"/>
<dbReference type="Proteomes" id="UP000320496">
    <property type="component" value="Chromosome"/>
</dbReference>
<sequence>MCDALRPARIDPDGIYHEGRAALLLNLPTATLQRARRENRLRYTRQGRAILYRGQWLLDWLEYDAHPAAEGRSDG</sequence>
<proteinExistence type="predicted"/>
<evidence type="ECO:0000313" key="1">
    <source>
        <dbReference type="EMBL" id="QDU39193.1"/>
    </source>
</evidence>
<dbReference type="AlphaFoldDB" id="A0A517Z9Q1"/>
<evidence type="ECO:0000313" key="2">
    <source>
        <dbReference type="Proteomes" id="UP000320496"/>
    </source>
</evidence>
<organism evidence="1 2">
    <name type="scientific">Maioricimonas rarisocia</name>
    <dbReference type="NCBI Taxonomy" id="2528026"/>
    <lineage>
        <taxon>Bacteria</taxon>
        <taxon>Pseudomonadati</taxon>
        <taxon>Planctomycetota</taxon>
        <taxon>Planctomycetia</taxon>
        <taxon>Planctomycetales</taxon>
        <taxon>Planctomycetaceae</taxon>
        <taxon>Maioricimonas</taxon>
    </lineage>
</organism>
<accession>A0A517Z9Q1</accession>
<dbReference type="RefSeq" id="WP_145370401.1">
    <property type="nucleotide sequence ID" value="NZ_CP036275.1"/>
</dbReference>
<dbReference type="EMBL" id="CP036275">
    <property type="protein sequence ID" value="QDU39193.1"/>
    <property type="molecule type" value="Genomic_DNA"/>
</dbReference>
<gene>
    <name evidence="1" type="ORF">Mal4_35300</name>
</gene>
<protein>
    <submittedName>
        <fullName evidence="1">Helix-turn-helix domain protein</fullName>
    </submittedName>
</protein>
<keyword evidence="2" id="KW-1185">Reference proteome</keyword>
<name>A0A517Z9Q1_9PLAN</name>
<reference evidence="1 2" key="1">
    <citation type="submission" date="2019-02" db="EMBL/GenBank/DDBJ databases">
        <title>Deep-cultivation of Planctomycetes and their phenomic and genomic characterization uncovers novel biology.</title>
        <authorList>
            <person name="Wiegand S."/>
            <person name="Jogler M."/>
            <person name="Boedeker C."/>
            <person name="Pinto D."/>
            <person name="Vollmers J."/>
            <person name="Rivas-Marin E."/>
            <person name="Kohn T."/>
            <person name="Peeters S.H."/>
            <person name="Heuer A."/>
            <person name="Rast P."/>
            <person name="Oberbeckmann S."/>
            <person name="Bunk B."/>
            <person name="Jeske O."/>
            <person name="Meyerdierks A."/>
            <person name="Storesund J.E."/>
            <person name="Kallscheuer N."/>
            <person name="Luecker S."/>
            <person name="Lage O.M."/>
            <person name="Pohl T."/>
            <person name="Merkel B.J."/>
            <person name="Hornburger P."/>
            <person name="Mueller R.-W."/>
            <person name="Bruemmer F."/>
            <person name="Labrenz M."/>
            <person name="Spormann A.M."/>
            <person name="Op den Camp H."/>
            <person name="Overmann J."/>
            <person name="Amann R."/>
            <person name="Jetten M.S.M."/>
            <person name="Mascher T."/>
            <person name="Medema M.H."/>
            <person name="Devos D.P."/>
            <person name="Kaster A.-K."/>
            <person name="Ovreas L."/>
            <person name="Rohde M."/>
            <person name="Galperin M.Y."/>
            <person name="Jogler C."/>
        </authorList>
    </citation>
    <scope>NUCLEOTIDE SEQUENCE [LARGE SCALE GENOMIC DNA]</scope>
    <source>
        <strain evidence="1 2">Mal4</strain>
    </source>
</reference>